<sequence length="434" mass="47890">MRLLAALAALIPLVAASGGDVAGDIPDHATAEAFWRLNSDEARRSLCFVPPDVNGGDDAPAIMRALNHDCRRNSIVVFPGPVYNIKSNMTTVNMESVHIHLFGRFLWSTDIDYWRSVAMPVGFQNQSTVWYFGGDSVILHGHGTGTLDGNGQVWYDWAKGEGNLPHRPMMINWRNLTNSIVRGMRFVQSQMWTMAVTDSKNLEFTDIYVNNTSTSKWSTLNTDGIDTINSDDITLRRWRIKSGDDAVALKGNSSNIRVFDTEIYGGQGFAIGSVGQYKDQYEHVENFLAKNVTLYDTTYGIYLKTWGGDSKGYPPNGGGGGLGRMSGIVLEDIKLEGVRKYPLFAWQCENYEGGLGKDCQSSKFQMHDFTASSISGWGTQDVDHAGWFQCSAAAGGCSNFTVADIHVTQGRGGDELKSWHCENMHDHAGFQCTD</sequence>
<dbReference type="AlphaFoldDB" id="A0A179I8V7"/>
<keyword evidence="4 10" id="KW-0732">Signal</keyword>
<evidence type="ECO:0000256" key="7">
    <source>
        <dbReference type="ARBA" id="ARBA00023295"/>
    </source>
</evidence>
<evidence type="ECO:0000313" key="12">
    <source>
        <dbReference type="Proteomes" id="UP000243081"/>
    </source>
</evidence>
<proteinExistence type="inferred from homology"/>
<evidence type="ECO:0000256" key="9">
    <source>
        <dbReference type="RuleBase" id="RU361169"/>
    </source>
</evidence>
<name>A0A179I8V7_CORDF</name>
<evidence type="ECO:0000313" key="11">
    <source>
        <dbReference type="EMBL" id="OAQ98138.1"/>
    </source>
</evidence>
<evidence type="ECO:0000256" key="8">
    <source>
        <dbReference type="ARBA" id="ARBA00023316"/>
    </source>
</evidence>
<keyword evidence="6" id="KW-0325">Glycoprotein</keyword>
<keyword evidence="12" id="KW-1185">Reference proteome</keyword>
<evidence type="ECO:0000256" key="3">
    <source>
        <dbReference type="ARBA" id="ARBA00022525"/>
    </source>
</evidence>
<dbReference type="InterPro" id="IPR000743">
    <property type="entry name" value="Glyco_hydro_28"/>
</dbReference>
<evidence type="ECO:0000256" key="2">
    <source>
        <dbReference type="ARBA" id="ARBA00008834"/>
    </source>
</evidence>
<evidence type="ECO:0000256" key="1">
    <source>
        <dbReference type="ARBA" id="ARBA00004613"/>
    </source>
</evidence>
<dbReference type="Gene3D" id="2.160.20.10">
    <property type="entry name" value="Single-stranded right-handed beta-helix, Pectin lyase-like"/>
    <property type="match status" value="1"/>
</dbReference>
<gene>
    <name evidence="11" type="ORF">LLEC1_01968</name>
</gene>
<keyword evidence="3" id="KW-0964">Secreted</keyword>
<dbReference type="InterPro" id="IPR011050">
    <property type="entry name" value="Pectin_lyase_fold/virulence"/>
</dbReference>
<protein>
    <recommendedName>
        <fullName evidence="13">Pectate lyase superfamily protein domain-containing protein</fullName>
    </recommendedName>
</protein>
<evidence type="ECO:0000256" key="4">
    <source>
        <dbReference type="ARBA" id="ARBA00022729"/>
    </source>
</evidence>
<feature type="chain" id="PRO_5008104212" description="Pectate lyase superfamily protein domain-containing protein" evidence="10">
    <location>
        <begin position="17"/>
        <end position="434"/>
    </location>
</feature>
<comment type="similarity">
    <text evidence="2 9">Belongs to the glycosyl hydrolase 28 family.</text>
</comment>
<evidence type="ECO:0000256" key="5">
    <source>
        <dbReference type="ARBA" id="ARBA00022801"/>
    </source>
</evidence>
<keyword evidence="5 9" id="KW-0378">Hydrolase</keyword>
<dbReference type="PANTHER" id="PTHR31736:SF8">
    <property type="entry name" value="PUTATIVE (AFU_ORTHOLOGUE AFUA_7G06410)-RELATED"/>
    <property type="match status" value="1"/>
</dbReference>
<dbReference type="Pfam" id="PF00295">
    <property type="entry name" value="Glyco_hydro_28"/>
    <property type="match status" value="1"/>
</dbReference>
<keyword evidence="7 9" id="KW-0326">Glycosidase</keyword>
<organism evidence="11 12">
    <name type="scientific">Cordyceps confragosa</name>
    <name type="common">Lecanicillium lecanii</name>
    <dbReference type="NCBI Taxonomy" id="2714763"/>
    <lineage>
        <taxon>Eukaryota</taxon>
        <taxon>Fungi</taxon>
        <taxon>Dikarya</taxon>
        <taxon>Ascomycota</taxon>
        <taxon>Pezizomycotina</taxon>
        <taxon>Sordariomycetes</taxon>
        <taxon>Hypocreomycetidae</taxon>
        <taxon>Hypocreales</taxon>
        <taxon>Cordycipitaceae</taxon>
        <taxon>Akanthomyces</taxon>
    </lineage>
</organism>
<dbReference type="Proteomes" id="UP000243081">
    <property type="component" value="Unassembled WGS sequence"/>
</dbReference>
<comment type="caution">
    <text evidence="11">The sequence shown here is derived from an EMBL/GenBank/DDBJ whole genome shotgun (WGS) entry which is preliminary data.</text>
</comment>
<evidence type="ECO:0000256" key="10">
    <source>
        <dbReference type="SAM" id="SignalP"/>
    </source>
</evidence>
<dbReference type="GO" id="GO:0005975">
    <property type="term" value="P:carbohydrate metabolic process"/>
    <property type="evidence" value="ECO:0007669"/>
    <property type="project" value="InterPro"/>
</dbReference>
<dbReference type="SUPFAM" id="SSF51126">
    <property type="entry name" value="Pectin lyase-like"/>
    <property type="match status" value="1"/>
</dbReference>
<keyword evidence="8" id="KW-0961">Cell wall biogenesis/degradation</keyword>
<evidence type="ECO:0000256" key="6">
    <source>
        <dbReference type="ARBA" id="ARBA00023180"/>
    </source>
</evidence>
<dbReference type="GO" id="GO:0004650">
    <property type="term" value="F:polygalacturonase activity"/>
    <property type="evidence" value="ECO:0007669"/>
    <property type="project" value="InterPro"/>
</dbReference>
<evidence type="ECO:0008006" key="13">
    <source>
        <dbReference type="Google" id="ProtNLM"/>
    </source>
</evidence>
<reference evidence="11 12" key="1">
    <citation type="submission" date="2016-03" db="EMBL/GenBank/DDBJ databases">
        <title>Fine-scale spatial genetic structure of a fungal parasite of coffee scale insects.</title>
        <authorList>
            <person name="Jackson D."/>
            <person name="Zemenick K.A."/>
            <person name="Malloure B."/>
            <person name="Quandt C.A."/>
            <person name="James T.Y."/>
        </authorList>
    </citation>
    <scope>NUCLEOTIDE SEQUENCE [LARGE SCALE GENOMIC DNA]</scope>
    <source>
        <strain evidence="11 12">UM487</strain>
    </source>
</reference>
<dbReference type="OrthoDB" id="187139at2759"/>
<comment type="subcellular location">
    <subcellularLocation>
        <location evidence="1">Secreted</location>
    </subcellularLocation>
</comment>
<dbReference type="InterPro" id="IPR012334">
    <property type="entry name" value="Pectin_lyas_fold"/>
</dbReference>
<feature type="signal peptide" evidence="10">
    <location>
        <begin position="1"/>
        <end position="16"/>
    </location>
</feature>
<dbReference type="PANTHER" id="PTHR31736">
    <property type="match status" value="1"/>
</dbReference>
<dbReference type="EMBL" id="LUKN01003028">
    <property type="protein sequence ID" value="OAQ98138.1"/>
    <property type="molecule type" value="Genomic_DNA"/>
</dbReference>
<dbReference type="GO" id="GO:0071555">
    <property type="term" value="P:cell wall organization"/>
    <property type="evidence" value="ECO:0007669"/>
    <property type="project" value="UniProtKB-KW"/>
</dbReference>
<accession>A0A179I8V7</accession>
<dbReference type="GO" id="GO:0005576">
    <property type="term" value="C:extracellular region"/>
    <property type="evidence" value="ECO:0007669"/>
    <property type="project" value="UniProtKB-SubCell"/>
</dbReference>
<dbReference type="OMA" id="RPMNINF"/>